<sequence length="1668" mass="190875">MSATLHHPLVIACNRCSSLRRRVELSRNTMKIFTRHDVDGGFSEGAACSPRNTAYLNPSKALFPVDTVKCVDITTMGRTLNFSTKWPIQQADTLYADHMRLTYINRTMFGLMPNLELVDLTGNKIKKLPIAIGSIMPKLTTFLLAKNRIQIPKRRALMRCFTIKTLMLSHNKIRSLHAMTFAKMPSLRVLYLDSNYLKFITPKMFAHLTNLKYLHLGNNLLKRVPSKAYMPKSLSIYITKGNKLRRNSTFALTAYIPPVSCTLPFHPFCPQTLPLSFPLPLSAYSSCALPSLCNLASLRPLLAPISNIYFSWTLSTSSCSFHPQISAPYINTLSTMLSNIIILLLKSPPHFLSPIPHTHPTTLFAFLRALTFNPWYVLKSSHLGVFHHPETITGLDKMLNGHAYSRAVRAHILTNLILAGIILDEVDLTGKERTETENRLRESERSLILFVKENRTYQSLRAKFKTALHNLEGYSAAALLAILFALPFAWRVLVHREQGHWDQPLSAFYFAHLELFLGNGCLGVGVLMLLALTLERYVSVCHPGHARPILGSPRRAVALIPIVTFILYFPAAFRSKVTMCRLLPDGVIIYQRQELTSLVEHPLYSIYKVLLEFIFKVIPIILLAALNLRILIVYRRSCEKRRRMTLSRTASGEEDPRKFAEERRLVLLLGSTSILFLVCITPMVILNVTLSQNNLTKYPYQVFRAIANLLEITNYSITFYIYCLFSEDFRNTLLRTLRLSGGTPARGIVKPPPPTATTTITHPRKLLLKMIQQLLDRTINDAMNPYLDSHQEHCILQDPVNKANDAAIIYFILELKNKKLKIKCEDQQLVHIYKNGDDVPTLLSVHRQKRQDANHCSNLNFDITSEVIKGKTYYNANFTLSVATVAEEGLYNLYFHSCPNYQPGTEVTVDFTIEIVEHNMSSFLSAGEMPLPALYFMMAILFLLSGMFWVFLLRQSRHPVFKIHYMMAVLVFLKAISLAFHGVNYHYIERLGVHIATWAVLFYVAHLLKGALLFIVLVLVGTGWTFIKHVLAPRDKRLFMAVIPLQVLANVAEIILEESEEGAREHLAWRNVFILVDLLCCGCILFPVVWSIRHLQEASQTDGKAAMNLRKLKLFRHFYVMIVCYIYSTRIIVYLLKITVPFQYGWLDEMFREMATYVFFVLTAYKFRPAAHNPYFALSDDEDDDDEMDKKMTSISLSEISIVPDQVLEAHICRLCDKYLTVSPITVHPDGGNICGRCHRKTNKLPYCLFECNSVVDLIEQVNIPYAIFGYTNHLFPCVNRYEGCRELLTFAEISKHEITCQPRKIRCRHCDYEGTGAQQINHFKKVHPLNFVDKIRFRFPLDRRFSTNLIKRGHDLFFLHFEFDRVHCKVKFYVKPTSRYLEEDIDFFCLLKDPDDGEVIDQTTLSRRGIDGIFHSVHIKAEQYVEEHVKLILPINNDLERRIADAFEVFDHAGNKTVDVREIATIVRALGCCPTEAEIQEILMVVENPESPGSVHLSNFLPHISQVITEHNRLFHVSYTIPSSAVLVSLRHDGALRRDFPREILPWPNKGSYQPASPAQLLEAFQVLDSDKKGFLTKEYISTLMTQDGEPFTQDELDEMLEIAIDPHTQTVPYEYYINQLMHEPEGENDIYTLADRVLEENPPPPPPPPPRRLSEFLASMSVPDFS</sequence>
<dbReference type="PROSITE" id="PS51450">
    <property type="entry name" value="LRR"/>
    <property type="match status" value="1"/>
</dbReference>
<feature type="domain" description="EF-hand" evidence="15">
    <location>
        <begin position="1439"/>
        <end position="1474"/>
    </location>
</feature>
<keyword evidence="19" id="KW-1185">Reference proteome</keyword>
<dbReference type="SUPFAM" id="SSF47473">
    <property type="entry name" value="EF-hand"/>
    <property type="match status" value="1"/>
</dbReference>
<dbReference type="GO" id="GO:0005509">
    <property type="term" value="F:calcium ion binding"/>
    <property type="evidence" value="ECO:0007669"/>
    <property type="project" value="InterPro"/>
</dbReference>
<keyword evidence="9" id="KW-0862">Zinc</keyword>
<dbReference type="InterPro" id="IPR002048">
    <property type="entry name" value="EF_hand_dom"/>
</dbReference>
<feature type="transmembrane region" description="Helical" evidence="14">
    <location>
        <begin position="965"/>
        <end position="988"/>
    </location>
</feature>
<comment type="similarity">
    <text evidence="2">Belongs to the G-protein coupled receptor 1 family.</text>
</comment>
<dbReference type="PANTHER" id="PTHR21229">
    <property type="entry name" value="LUNG SEVEN TRANSMEMBRANE RECEPTOR"/>
    <property type="match status" value="1"/>
</dbReference>
<keyword evidence="3" id="KW-0433">Leucine-rich repeat</keyword>
<dbReference type="InterPro" id="IPR017452">
    <property type="entry name" value="GPCR_Rhodpsn_7TM"/>
</dbReference>
<dbReference type="InterPro" id="IPR001611">
    <property type="entry name" value="Leu-rich_rpt"/>
</dbReference>
<evidence type="ECO:0000256" key="13">
    <source>
        <dbReference type="SAM" id="MobiDB-lite"/>
    </source>
</evidence>
<dbReference type="InterPro" id="IPR053937">
    <property type="entry name" value="GOST_TM"/>
</dbReference>
<evidence type="ECO:0000256" key="9">
    <source>
        <dbReference type="ARBA" id="ARBA00022833"/>
    </source>
</evidence>
<keyword evidence="10 14" id="KW-1133">Transmembrane helix</keyword>
<keyword evidence="4 14" id="KW-0812">Transmembrane</keyword>
<dbReference type="GO" id="GO:0016020">
    <property type="term" value="C:membrane"/>
    <property type="evidence" value="ECO:0007669"/>
    <property type="project" value="UniProtKB-SubCell"/>
</dbReference>
<dbReference type="Pfam" id="PF06814">
    <property type="entry name" value="GOST_TM"/>
    <property type="match status" value="1"/>
</dbReference>
<dbReference type="InterPro" id="IPR013010">
    <property type="entry name" value="Znf_SIAH"/>
</dbReference>
<dbReference type="Gene3D" id="3.80.10.10">
    <property type="entry name" value="Ribonuclease Inhibitor"/>
    <property type="match status" value="1"/>
</dbReference>
<dbReference type="GO" id="GO:0005794">
    <property type="term" value="C:Golgi apparatus"/>
    <property type="evidence" value="ECO:0007669"/>
    <property type="project" value="TreeGrafter"/>
</dbReference>
<evidence type="ECO:0000256" key="11">
    <source>
        <dbReference type="ARBA" id="ARBA00023136"/>
    </source>
</evidence>
<evidence type="ECO:0000256" key="12">
    <source>
        <dbReference type="PROSITE-ProRule" id="PRU00455"/>
    </source>
</evidence>
<feature type="transmembrane region" description="Helical" evidence="14">
    <location>
        <begin position="471"/>
        <end position="490"/>
    </location>
</feature>
<evidence type="ECO:0000259" key="15">
    <source>
        <dbReference type="PROSITE" id="PS50222"/>
    </source>
</evidence>
<dbReference type="CDD" id="cd14978">
    <property type="entry name" value="7tmA_FMRFamide_R-like"/>
    <property type="match status" value="1"/>
</dbReference>
<dbReference type="InterPro" id="IPR013083">
    <property type="entry name" value="Znf_RING/FYVE/PHD"/>
</dbReference>
<keyword evidence="7" id="KW-0677">Repeat</keyword>
<feature type="transmembrane region" description="Helical" evidence="14">
    <location>
        <begin position="510"/>
        <end position="534"/>
    </location>
</feature>
<protein>
    <submittedName>
        <fullName evidence="18">Uncharacterized protein</fullName>
    </submittedName>
</protein>
<dbReference type="SUPFAM" id="SSF52058">
    <property type="entry name" value="L domain-like"/>
    <property type="match status" value="1"/>
</dbReference>
<organism evidence="18 19">
    <name type="scientific">Tenebrio molitor</name>
    <name type="common">Yellow mealworm beetle</name>
    <dbReference type="NCBI Taxonomy" id="7067"/>
    <lineage>
        <taxon>Eukaryota</taxon>
        <taxon>Metazoa</taxon>
        <taxon>Ecdysozoa</taxon>
        <taxon>Arthropoda</taxon>
        <taxon>Hexapoda</taxon>
        <taxon>Insecta</taxon>
        <taxon>Pterygota</taxon>
        <taxon>Neoptera</taxon>
        <taxon>Endopterygota</taxon>
        <taxon>Coleoptera</taxon>
        <taxon>Polyphaga</taxon>
        <taxon>Cucujiformia</taxon>
        <taxon>Tenebrionidae</taxon>
        <taxon>Tenebrio</taxon>
    </lineage>
</organism>
<keyword evidence="8 12" id="KW-0863">Zinc-finger</keyword>
<evidence type="ECO:0000256" key="7">
    <source>
        <dbReference type="ARBA" id="ARBA00022737"/>
    </source>
</evidence>
<feature type="region of interest" description="Disordered" evidence="13">
    <location>
        <begin position="1639"/>
        <end position="1668"/>
    </location>
</feature>
<dbReference type="Gene3D" id="1.10.238.10">
    <property type="entry name" value="EF-hand"/>
    <property type="match status" value="2"/>
</dbReference>
<dbReference type="SUPFAM" id="SSF49599">
    <property type="entry name" value="TRAF domain-like"/>
    <property type="match status" value="1"/>
</dbReference>
<feature type="compositionally biased region" description="Pro residues" evidence="13">
    <location>
        <begin position="1643"/>
        <end position="1653"/>
    </location>
</feature>
<dbReference type="Pfam" id="PF00001">
    <property type="entry name" value="7tm_1"/>
    <property type="match status" value="1"/>
</dbReference>
<keyword evidence="11 14" id="KW-0472">Membrane</keyword>
<comment type="caution">
    <text evidence="18">The sequence shown here is derived from an EMBL/GenBank/DDBJ whole genome shotgun (WGS) entry which is preliminary data.</text>
</comment>
<dbReference type="Proteomes" id="UP000719412">
    <property type="component" value="Unassembled WGS sequence"/>
</dbReference>
<feature type="transmembrane region" description="Helical" evidence="14">
    <location>
        <begin position="613"/>
        <end position="634"/>
    </location>
</feature>
<dbReference type="SMART" id="SM00369">
    <property type="entry name" value="LRR_TYP"/>
    <property type="match status" value="4"/>
</dbReference>
<evidence type="ECO:0000259" key="16">
    <source>
        <dbReference type="PROSITE" id="PS50262"/>
    </source>
</evidence>
<reference evidence="18" key="2">
    <citation type="submission" date="2021-08" db="EMBL/GenBank/DDBJ databases">
        <authorList>
            <person name="Eriksson T."/>
        </authorList>
    </citation>
    <scope>NUCLEOTIDE SEQUENCE</scope>
    <source>
        <strain evidence="18">Stoneville</strain>
        <tissue evidence="18">Whole head</tissue>
    </source>
</reference>
<dbReference type="SUPFAM" id="SSF81321">
    <property type="entry name" value="Family A G protein-coupled receptor-like"/>
    <property type="match status" value="1"/>
</dbReference>
<reference evidence="18" key="1">
    <citation type="journal article" date="2020" name="J Insects Food Feed">
        <title>The yellow mealworm (Tenebrio molitor) genome: a resource for the emerging insects as food and feed industry.</title>
        <authorList>
            <person name="Eriksson T."/>
            <person name="Andere A."/>
            <person name="Kelstrup H."/>
            <person name="Emery V."/>
            <person name="Picard C."/>
        </authorList>
    </citation>
    <scope>NUCLEOTIDE SEQUENCE</scope>
    <source>
        <strain evidence="18">Stoneville</strain>
        <tissue evidence="18">Whole head</tissue>
    </source>
</reference>
<dbReference type="InterPro" id="IPR003591">
    <property type="entry name" value="Leu-rich_rpt_typical-subtyp"/>
</dbReference>
<dbReference type="EMBL" id="JABDTM020027810">
    <property type="protein sequence ID" value="KAH0809953.1"/>
    <property type="molecule type" value="Genomic_DNA"/>
</dbReference>
<feature type="domain" description="G-protein coupled receptors family 1 profile" evidence="16">
    <location>
        <begin position="442"/>
        <end position="722"/>
    </location>
</feature>
<keyword evidence="5" id="KW-0479">Metal-binding</keyword>
<evidence type="ECO:0000256" key="1">
    <source>
        <dbReference type="ARBA" id="ARBA00004141"/>
    </source>
</evidence>
<keyword evidence="6" id="KW-0732">Signal</keyword>
<dbReference type="Gene3D" id="3.30.40.10">
    <property type="entry name" value="Zinc/RING finger domain, C3HC4 (zinc finger)"/>
    <property type="match status" value="1"/>
</dbReference>
<feature type="transmembrane region" description="Helical" evidence="14">
    <location>
        <begin position="1068"/>
        <end position="1093"/>
    </location>
</feature>
<evidence type="ECO:0000256" key="4">
    <source>
        <dbReference type="ARBA" id="ARBA00022692"/>
    </source>
</evidence>
<evidence type="ECO:0000313" key="19">
    <source>
        <dbReference type="Proteomes" id="UP000719412"/>
    </source>
</evidence>
<dbReference type="PANTHER" id="PTHR21229:SF2">
    <property type="entry name" value="RE59932P"/>
    <property type="match status" value="1"/>
</dbReference>
<feature type="transmembrane region" description="Helical" evidence="14">
    <location>
        <begin position="933"/>
        <end position="953"/>
    </location>
</feature>
<name>A0A8J6H8I5_TENMO</name>
<evidence type="ECO:0000256" key="2">
    <source>
        <dbReference type="ARBA" id="ARBA00010663"/>
    </source>
</evidence>
<dbReference type="SMART" id="SM00054">
    <property type="entry name" value="EFh"/>
    <property type="match status" value="2"/>
</dbReference>
<dbReference type="InterPro" id="IPR011992">
    <property type="entry name" value="EF-hand-dom_pair"/>
</dbReference>
<dbReference type="InterPro" id="IPR032675">
    <property type="entry name" value="LRR_dom_sf"/>
</dbReference>
<gene>
    <name evidence="18" type="ORF">GEV33_012839</name>
</gene>
<evidence type="ECO:0000256" key="6">
    <source>
        <dbReference type="ARBA" id="ARBA00022729"/>
    </source>
</evidence>
<dbReference type="GO" id="GO:0008270">
    <property type="term" value="F:zinc ion binding"/>
    <property type="evidence" value="ECO:0007669"/>
    <property type="project" value="UniProtKB-KW"/>
</dbReference>
<evidence type="ECO:0000256" key="14">
    <source>
        <dbReference type="SAM" id="Phobius"/>
    </source>
</evidence>
<feature type="transmembrane region" description="Helical" evidence="14">
    <location>
        <begin position="555"/>
        <end position="573"/>
    </location>
</feature>
<feature type="domain" description="SIAH-type" evidence="17">
    <location>
        <begin position="1273"/>
        <end position="1329"/>
    </location>
</feature>
<dbReference type="InterPro" id="IPR000276">
    <property type="entry name" value="GPCR_Rhodpsn"/>
</dbReference>
<evidence type="ECO:0000256" key="8">
    <source>
        <dbReference type="ARBA" id="ARBA00022771"/>
    </source>
</evidence>
<dbReference type="InterPro" id="IPR009637">
    <property type="entry name" value="GPR107/GPR108-like"/>
</dbReference>
<evidence type="ECO:0000256" key="10">
    <source>
        <dbReference type="ARBA" id="ARBA00022989"/>
    </source>
</evidence>
<feature type="transmembrane region" description="Helical" evidence="14">
    <location>
        <begin position="1114"/>
        <end position="1136"/>
    </location>
</feature>
<dbReference type="Pfam" id="PF13855">
    <property type="entry name" value="LRR_8"/>
    <property type="match status" value="1"/>
</dbReference>
<dbReference type="PROSITE" id="PS00237">
    <property type="entry name" value="G_PROTEIN_RECEP_F1_1"/>
    <property type="match status" value="1"/>
</dbReference>
<dbReference type="PROSITE" id="PS51081">
    <property type="entry name" value="ZF_SIAH"/>
    <property type="match status" value="1"/>
</dbReference>
<feature type="transmembrane region" description="Helical" evidence="14">
    <location>
        <begin position="665"/>
        <end position="686"/>
    </location>
</feature>
<proteinExistence type="inferred from homology"/>
<feature type="domain" description="EF-hand" evidence="15">
    <location>
        <begin position="1557"/>
        <end position="1592"/>
    </location>
</feature>
<feature type="transmembrane region" description="Helical" evidence="14">
    <location>
        <begin position="1000"/>
        <end position="1026"/>
    </location>
</feature>
<evidence type="ECO:0000313" key="18">
    <source>
        <dbReference type="EMBL" id="KAH0809953.1"/>
    </source>
</evidence>
<evidence type="ECO:0000256" key="5">
    <source>
        <dbReference type="ARBA" id="ARBA00022723"/>
    </source>
</evidence>
<comment type="subcellular location">
    <subcellularLocation>
        <location evidence="1">Membrane</location>
        <topology evidence="1">Multi-pass membrane protein</topology>
    </subcellularLocation>
</comment>
<evidence type="ECO:0000256" key="3">
    <source>
        <dbReference type="ARBA" id="ARBA00022614"/>
    </source>
</evidence>
<dbReference type="PROSITE" id="PS50222">
    <property type="entry name" value="EF_HAND_2"/>
    <property type="match status" value="2"/>
</dbReference>
<dbReference type="Gene3D" id="1.20.1070.10">
    <property type="entry name" value="Rhodopsin 7-helix transmembrane proteins"/>
    <property type="match status" value="1"/>
</dbReference>
<dbReference type="PROSITE" id="PS50262">
    <property type="entry name" value="G_PROTEIN_RECEP_F1_2"/>
    <property type="match status" value="1"/>
</dbReference>
<accession>A0A8J6H8I5</accession>
<dbReference type="GO" id="GO:0004930">
    <property type="term" value="F:G protein-coupled receptor activity"/>
    <property type="evidence" value="ECO:0007669"/>
    <property type="project" value="InterPro"/>
</dbReference>
<evidence type="ECO:0000259" key="17">
    <source>
        <dbReference type="PROSITE" id="PS51081"/>
    </source>
</evidence>